<evidence type="ECO:0000313" key="7">
    <source>
        <dbReference type="Proteomes" id="UP000265520"/>
    </source>
</evidence>
<keyword evidence="7" id="KW-1185">Reference proteome</keyword>
<protein>
    <submittedName>
        <fullName evidence="6">2-oxoglutarate dehydrogenase mitochondrial-like-like</fullName>
    </submittedName>
</protein>
<dbReference type="AlphaFoldDB" id="A0A392PLM0"/>
<dbReference type="GO" id="GO:0006099">
    <property type="term" value="P:tricarboxylic acid cycle"/>
    <property type="evidence" value="ECO:0007669"/>
    <property type="project" value="TreeGrafter"/>
</dbReference>
<dbReference type="InterPro" id="IPR031717">
    <property type="entry name" value="ODO-1/KGD_C"/>
</dbReference>
<sequence>MPTPMLRRVYYELDDHRSKVDASDVAICRVEQLCPFPYDLVQRELKRYP</sequence>
<proteinExistence type="inferred from homology"/>
<dbReference type="GO" id="GO:0045252">
    <property type="term" value="C:oxoglutarate dehydrogenase complex"/>
    <property type="evidence" value="ECO:0007669"/>
    <property type="project" value="TreeGrafter"/>
</dbReference>
<feature type="non-terminal residue" evidence="6">
    <location>
        <position position="49"/>
    </location>
</feature>
<accession>A0A392PLM0</accession>
<dbReference type="PANTHER" id="PTHR23152">
    <property type="entry name" value="2-OXOGLUTARATE DEHYDROGENASE"/>
    <property type="match status" value="1"/>
</dbReference>
<evidence type="ECO:0000256" key="1">
    <source>
        <dbReference type="ARBA" id="ARBA00001964"/>
    </source>
</evidence>
<dbReference type="PANTHER" id="PTHR23152:SF32">
    <property type="entry name" value="OXOGLUTARATE DEHYDROGENASE (SUCCINYL-TRANSFERRING)"/>
    <property type="match status" value="1"/>
</dbReference>
<evidence type="ECO:0000256" key="4">
    <source>
        <dbReference type="ARBA" id="ARBA00023052"/>
    </source>
</evidence>
<keyword evidence="4" id="KW-0786">Thiamine pyrophosphate</keyword>
<dbReference type="GO" id="GO:0005739">
    <property type="term" value="C:mitochondrion"/>
    <property type="evidence" value="ECO:0007669"/>
    <property type="project" value="TreeGrafter"/>
</dbReference>
<dbReference type="Proteomes" id="UP000265520">
    <property type="component" value="Unassembled WGS sequence"/>
</dbReference>
<evidence type="ECO:0000313" key="6">
    <source>
        <dbReference type="EMBL" id="MCI12399.1"/>
    </source>
</evidence>
<dbReference type="Pfam" id="PF16870">
    <property type="entry name" value="OxoGdeHyase_C"/>
    <property type="match status" value="1"/>
</dbReference>
<keyword evidence="3" id="KW-0560">Oxidoreductase</keyword>
<name>A0A392PLM0_9FABA</name>
<dbReference type="EMBL" id="LXQA010084025">
    <property type="protein sequence ID" value="MCI12399.1"/>
    <property type="molecule type" value="Genomic_DNA"/>
</dbReference>
<comment type="similarity">
    <text evidence="2">Belongs to the alpha-ketoglutarate dehydrogenase family.</text>
</comment>
<feature type="domain" description="2-oxoglutarate dehydrogenase E1 component/KDG C-terminal" evidence="5">
    <location>
        <begin position="8"/>
        <end position="49"/>
    </location>
</feature>
<evidence type="ECO:0000256" key="2">
    <source>
        <dbReference type="ARBA" id="ARBA00006936"/>
    </source>
</evidence>
<evidence type="ECO:0000256" key="3">
    <source>
        <dbReference type="ARBA" id="ARBA00023002"/>
    </source>
</evidence>
<dbReference type="GO" id="GO:0004591">
    <property type="term" value="F:oxoglutarate dehydrogenase (succinyl-transferring) activity"/>
    <property type="evidence" value="ECO:0007669"/>
    <property type="project" value="TreeGrafter"/>
</dbReference>
<evidence type="ECO:0000259" key="5">
    <source>
        <dbReference type="Pfam" id="PF16870"/>
    </source>
</evidence>
<comment type="caution">
    <text evidence="6">The sequence shown here is derived from an EMBL/GenBank/DDBJ whole genome shotgun (WGS) entry which is preliminary data.</text>
</comment>
<reference evidence="6 7" key="1">
    <citation type="journal article" date="2018" name="Front. Plant Sci.">
        <title>Red Clover (Trifolium pratense) and Zigzag Clover (T. medium) - A Picture of Genomic Similarities and Differences.</title>
        <authorList>
            <person name="Dluhosova J."/>
            <person name="Istvanek J."/>
            <person name="Nedelnik J."/>
            <person name="Repkova J."/>
        </authorList>
    </citation>
    <scope>NUCLEOTIDE SEQUENCE [LARGE SCALE GENOMIC DNA]</scope>
    <source>
        <strain evidence="7">cv. 10/8</strain>
        <tissue evidence="6">Leaf</tissue>
    </source>
</reference>
<comment type="cofactor">
    <cofactor evidence="1">
        <name>thiamine diphosphate</name>
        <dbReference type="ChEBI" id="CHEBI:58937"/>
    </cofactor>
</comment>
<dbReference type="InterPro" id="IPR011603">
    <property type="entry name" value="2oxoglutarate_DH_E1"/>
</dbReference>
<dbReference type="InterPro" id="IPR042179">
    <property type="entry name" value="KGD_C_sf"/>
</dbReference>
<organism evidence="6 7">
    <name type="scientific">Trifolium medium</name>
    <dbReference type="NCBI Taxonomy" id="97028"/>
    <lineage>
        <taxon>Eukaryota</taxon>
        <taxon>Viridiplantae</taxon>
        <taxon>Streptophyta</taxon>
        <taxon>Embryophyta</taxon>
        <taxon>Tracheophyta</taxon>
        <taxon>Spermatophyta</taxon>
        <taxon>Magnoliopsida</taxon>
        <taxon>eudicotyledons</taxon>
        <taxon>Gunneridae</taxon>
        <taxon>Pentapetalae</taxon>
        <taxon>rosids</taxon>
        <taxon>fabids</taxon>
        <taxon>Fabales</taxon>
        <taxon>Fabaceae</taxon>
        <taxon>Papilionoideae</taxon>
        <taxon>50 kb inversion clade</taxon>
        <taxon>NPAAA clade</taxon>
        <taxon>Hologalegina</taxon>
        <taxon>IRL clade</taxon>
        <taxon>Trifolieae</taxon>
        <taxon>Trifolium</taxon>
    </lineage>
</organism>
<dbReference type="Gene3D" id="3.40.50.11610">
    <property type="entry name" value="Multifunctional 2-oxoglutarate metabolism enzyme, C-terminal domain"/>
    <property type="match status" value="1"/>
</dbReference>
<dbReference type="GO" id="GO:0030976">
    <property type="term" value="F:thiamine pyrophosphate binding"/>
    <property type="evidence" value="ECO:0007669"/>
    <property type="project" value="InterPro"/>
</dbReference>